<dbReference type="EMBL" id="AEON01000002">
    <property type="protein sequence ID" value="EFT82600.1"/>
    <property type="molecule type" value="Genomic_DNA"/>
</dbReference>
<reference evidence="1 2" key="1">
    <citation type="submission" date="2010-12" db="EMBL/GenBank/DDBJ databases">
        <authorList>
            <person name="Muzny D."/>
            <person name="Qin X."/>
            <person name="Buhay C."/>
            <person name="Dugan-Rocha S."/>
            <person name="Ding Y."/>
            <person name="Chen G."/>
            <person name="Hawes A."/>
            <person name="Holder M."/>
            <person name="Jhangiani S."/>
            <person name="Johnson A."/>
            <person name="Khan Z."/>
            <person name="Li Z."/>
            <person name="Liu W."/>
            <person name="Liu X."/>
            <person name="Perez L."/>
            <person name="Shen H."/>
            <person name="Wang Q."/>
            <person name="Watt J."/>
            <person name="Xi L."/>
            <person name="Xin Y."/>
            <person name="Zhou J."/>
            <person name="Deng J."/>
            <person name="Jiang H."/>
            <person name="Liu Y."/>
            <person name="Qu J."/>
            <person name="Song X.-Z."/>
            <person name="Zhang L."/>
            <person name="Villasana D."/>
            <person name="Johnson A."/>
            <person name="Liu J."/>
            <person name="Liyanage D."/>
            <person name="Lorensuhewa L."/>
            <person name="Robinson T."/>
            <person name="Song A."/>
            <person name="Song B.-B."/>
            <person name="Dinh H."/>
            <person name="Thornton R."/>
            <person name="Coyle M."/>
            <person name="Francisco L."/>
            <person name="Jackson L."/>
            <person name="Javaid M."/>
            <person name="Korchina V."/>
            <person name="Kovar C."/>
            <person name="Mata R."/>
            <person name="Mathew T."/>
            <person name="Ngo R."/>
            <person name="Nguyen L."/>
            <person name="Nguyen N."/>
            <person name="Okwuonu G."/>
            <person name="Ongeri F."/>
            <person name="Pham C."/>
            <person name="Simmons D."/>
            <person name="Wilczek-Boney K."/>
            <person name="Hale W."/>
            <person name="Jakkamsetti A."/>
            <person name="Pham P."/>
            <person name="Ruth R."/>
            <person name="San Lucas F."/>
            <person name="Warren J."/>
            <person name="Zhang J."/>
            <person name="Zhao Z."/>
            <person name="Zhou C."/>
            <person name="Zhu D."/>
            <person name="Lee S."/>
            <person name="Bess C."/>
            <person name="Blankenburg K."/>
            <person name="Forbes L."/>
            <person name="Fu Q."/>
            <person name="Gubbala S."/>
            <person name="Hirani K."/>
            <person name="Jayaseelan J.C."/>
            <person name="Lara F."/>
            <person name="Munidasa M."/>
            <person name="Palculict T."/>
            <person name="Patil S."/>
            <person name="Pu L.-L."/>
            <person name="Saada N."/>
            <person name="Tang L."/>
            <person name="Weissenberger G."/>
            <person name="Zhu Y."/>
            <person name="Hemphill L."/>
            <person name="Shang Y."/>
            <person name="Youmans B."/>
            <person name="Ayvaz T."/>
            <person name="Ross M."/>
            <person name="Santibanez J."/>
            <person name="Aqrawi P."/>
            <person name="Gross S."/>
            <person name="Joshi V."/>
            <person name="Fowler G."/>
            <person name="Nazareth L."/>
            <person name="Reid J."/>
            <person name="Worley K."/>
            <person name="Petrosino J."/>
            <person name="Highlander S."/>
            <person name="Gibbs R."/>
        </authorList>
    </citation>
    <scope>NUCLEOTIDE SEQUENCE [LARGE SCALE GENOMIC DNA]</scope>
    <source>
        <strain evidence="1 2">DSM 10105</strain>
    </source>
</reference>
<dbReference type="HOGENOM" id="CLU_1668171_0_0_11"/>
<evidence type="ECO:0000313" key="1">
    <source>
        <dbReference type="EMBL" id="EFT82600.1"/>
    </source>
</evidence>
<name>E6K2P6_PARDN</name>
<dbReference type="RefSeq" id="WP_006289750.1">
    <property type="nucleotide sequence ID" value="NZ_AP012333.1"/>
</dbReference>
<dbReference type="Gene3D" id="3.40.1000.10">
    <property type="entry name" value="Mog1/PsbP, alpha/beta/alpha sandwich"/>
    <property type="match status" value="1"/>
</dbReference>
<sequence>MLTFPDEMTVATPRFSFDVPQGWEVTHVDHVLFCLIRQREDSFSPNLVVSHDRRVASITSEEIMAEMDAYVGSLQNVKVTARKGGKDQNGQEWDVMEYVYDHQVGQLACCLAVLTSWHDGVADSYQFQASAAGPSAADDLKDVHQVITSVRLLED</sequence>
<gene>
    <name evidence="1" type="ORF">HMPREF0620_1285</name>
</gene>
<evidence type="ECO:0000313" key="2">
    <source>
        <dbReference type="Proteomes" id="UP000004946"/>
    </source>
</evidence>
<protein>
    <submittedName>
        <fullName evidence="1">Uncharacterized protein</fullName>
    </submittedName>
</protein>
<dbReference type="AlphaFoldDB" id="E6K2P6"/>
<dbReference type="KEGG" id="pdo:PSDT_0384"/>
<dbReference type="eggNOG" id="ENOG502ZVFF">
    <property type="taxonomic scope" value="Bacteria"/>
</dbReference>
<proteinExistence type="predicted"/>
<accession>E6K2P6</accession>
<dbReference type="PATRIC" id="fig|864564.6.peg.422"/>
<organism evidence="1 2">
    <name type="scientific">Parascardovia denticolens DSM 10105 = JCM 12538</name>
    <dbReference type="NCBI Taxonomy" id="864564"/>
    <lineage>
        <taxon>Bacteria</taxon>
        <taxon>Bacillati</taxon>
        <taxon>Actinomycetota</taxon>
        <taxon>Actinomycetes</taxon>
        <taxon>Bifidobacteriales</taxon>
        <taxon>Bifidobacteriaceae</taxon>
        <taxon>Parascardovia</taxon>
    </lineage>
</organism>
<keyword evidence="2" id="KW-1185">Reference proteome</keyword>
<comment type="caution">
    <text evidence="1">The sequence shown here is derived from an EMBL/GenBank/DDBJ whole genome shotgun (WGS) entry which is preliminary data.</text>
</comment>
<dbReference type="Proteomes" id="UP000004946">
    <property type="component" value="Chromosome"/>
</dbReference>